<dbReference type="Pfam" id="PF04570">
    <property type="entry name" value="zf-FLZ"/>
    <property type="match status" value="1"/>
</dbReference>
<dbReference type="Proteomes" id="UP000655225">
    <property type="component" value="Unassembled WGS sequence"/>
</dbReference>
<dbReference type="EMBL" id="JABCRI010000015">
    <property type="protein sequence ID" value="KAF8393656.1"/>
    <property type="molecule type" value="Genomic_DNA"/>
</dbReference>
<keyword evidence="6" id="KW-1185">Reference proteome</keyword>
<evidence type="ECO:0000256" key="1">
    <source>
        <dbReference type="ARBA" id="ARBA00009374"/>
    </source>
</evidence>
<evidence type="ECO:0000256" key="2">
    <source>
        <dbReference type="ARBA" id="ARBA00022723"/>
    </source>
</evidence>
<dbReference type="GO" id="GO:0046872">
    <property type="term" value="F:metal ion binding"/>
    <property type="evidence" value="ECO:0007669"/>
    <property type="project" value="UniProtKB-KW"/>
</dbReference>
<reference evidence="5 6" key="1">
    <citation type="submission" date="2020-04" db="EMBL/GenBank/DDBJ databases">
        <title>Plant Genome Project.</title>
        <authorList>
            <person name="Zhang R.-G."/>
        </authorList>
    </citation>
    <scope>NUCLEOTIDE SEQUENCE [LARGE SCALE GENOMIC DNA]</scope>
    <source>
        <strain evidence="5">YNK0</strain>
        <tissue evidence="5">Leaf</tissue>
    </source>
</reference>
<evidence type="ECO:0000259" key="4">
    <source>
        <dbReference type="Pfam" id="PF04570"/>
    </source>
</evidence>
<comment type="caution">
    <text evidence="5">The sequence shown here is derived from an EMBL/GenBank/DDBJ whole genome shotgun (WGS) entry which is preliminary data.</text>
</comment>
<protein>
    <recommendedName>
        <fullName evidence="4">FLZ-type domain-containing protein</fullName>
    </recommendedName>
</protein>
<feature type="domain" description="FLZ-type" evidence="4">
    <location>
        <begin position="141"/>
        <end position="162"/>
    </location>
</feature>
<dbReference type="PANTHER" id="PTHR47208">
    <property type="entry name" value="OS02G0174800 PROTEIN"/>
    <property type="match status" value="1"/>
</dbReference>
<dbReference type="AlphaFoldDB" id="A0A834YW31"/>
<keyword evidence="2" id="KW-0479">Metal-binding</keyword>
<proteinExistence type="inferred from homology"/>
<evidence type="ECO:0000313" key="5">
    <source>
        <dbReference type="EMBL" id="KAF8393656.1"/>
    </source>
</evidence>
<evidence type="ECO:0000313" key="6">
    <source>
        <dbReference type="Proteomes" id="UP000655225"/>
    </source>
</evidence>
<organism evidence="5 6">
    <name type="scientific">Tetracentron sinense</name>
    <name type="common">Spur-leaf</name>
    <dbReference type="NCBI Taxonomy" id="13715"/>
    <lineage>
        <taxon>Eukaryota</taxon>
        <taxon>Viridiplantae</taxon>
        <taxon>Streptophyta</taxon>
        <taxon>Embryophyta</taxon>
        <taxon>Tracheophyta</taxon>
        <taxon>Spermatophyta</taxon>
        <taxon>Magnoliopsida</taxon>
        <taxon>Trochodendrales</taxon>
        <taxon>Trochodendraceae</taxon>
        <taxon>Tetracentron</taxon>
    </lineage>
</organism>
<dbReference type="OrthoDB" id="1932717at2759"/>
<comment type="similarity">
    <text evidence="1">Belongs to the FLZ family.</text>
</comment>
<dbReference type="InterPro" id="IPR007650">
    <property type="entry name" value="Zf-FLZ_dom"/>
</dbReference>
<sequence>MLGKRSRPAIGKLPDPLVPGDRSRFPDMITTSPLEFKIISPRGLKNIALGGVGLGIVAALEKSGGSRAEIPAKFIVGSLNLKRPDQSARTSTKFRGGLEGSQMGCWENYTYMTSHTPDQSFTRVYCDHEDGGFDRRCRGSSGEKAFCSSECRYRQIVSDERKEKCGSKASRSADISSSTYSRGRLFSTGIIAA</sequence>
<evidence type="ECO:0000256" key="3">
    <source>
        <dbReference type="SAM" id="MobiDB-lite"/>
    </source>
</evidence>
<gene>
    <name evidence="5" type="ORF">HHK36_021902</name>
</gene>
<dbReference type="PANTHER" id="PTHR47208:SF5">
    <property type="entry name" value="FCS-LIKE ZINC FINGER 12-RELATED"/>
    <property type="match status" value="1"/>
</dbReference>
<feature type="region of interest" description="Disordered" evidence="3">
    <location>
        <begin position="1"/>
        <end position="24"/>
    </location>
</feature>
<name>A0A834YW31_TETSI</name>
<dbReference type="OMA" id="NEKCKSP"/>
<dbReference type="InterPro" id="IPR044604">
    <property type="entry name" value="FLZ12/13/14"/>
</dbReference>
<accession>A0A834YW31</accession>